<dbReference type="PROSITE" id="PS50848">
    <property type="entry name" value="START"/>
    <property type="match status" value="1"/>
</dbReference>
<evidence type="ECO:0000313" key="2">
    <source>
        <dbReference type="EMBL" id="CAI5730488.1"/>
    </source>
</evidence>
<dbReference type="SUPFAM" id="SSF55961">
    <property type="entry name" value="Bet v1-like"/>
    <property type="match status" value="1"/>
</dbReference>
<keyword evidence="3" id="KW-1185">Reference proteome</keyword>
<accession>A0AAV0U4A6</accession>
<dbReference type="GO" id="GO:0008289">
    <property type="term" value="F:lipid binding"/>
    <property type="evidence" value="ECO:0007669"/>
    <property type="project" value="InterPro"/>
</dbReference>
<organism evidence="2 3">
    <name type="scientific">Peronospora destructor</name>
    <dbReference type="NCBI Taxonomy" id="86335"/>
    <lineage>
        <taxon>Eukaryota</taxon>
        <taxon>Sar</taxon>
        <taxon>Stramenopiles</taxon>
        <taxon>Oomycota</taxon>
        <taxon>Peronosporomycetes</taxon>
        <taxon>Peronosporales</taxon>
        <taxon>Peronosporaceae</taxon>
        <taxon>Peronospora</taxon>
    </lineage>
</organism>
<dbReference type="Gene3D" id="3.30.530.20">
    <property type="match status" value="1"/>
</dbReference>
<dbReference type="AlphaFoldDB" id="A0AAV0U4A6"/>
<dbReference type="InterPro" id="IPR051213">
    <property type="entry name" value="START_lipid_transfer"/>
</dbReference>
<dbReference type="InterPro" id="IPR023393">
    <property type="entry name" value="START-like_dom_sf"/>
</dbReference>
<comment type="caution">
    <text evidence="2">The sequence shown here is derived from an EMBL/GenBank/DDBJ whole genome shotgun (WGS) entry which is preliminary data.</text>
</comment>
<proteinExistence type="predicted"/>
<dbReference type="GO" id="GO:0005737">
    <property type="term" value="C:cytoplasm"/>
    <property type="evidence" value="ECO:0007669"/>
    <property type="project" value="UniProtKB-ARBA"/>
</dbReference>
<dbReference type="PANTHER" id="PTHR19308:SF14">
    <property type="entry name" value="START DOMAIN-CONTAINING PROTEIN"/>
    <property type="match status" value="1"/>
</dbReference>
<dbReference type="InterPro" id="IPR002913">
    <property type="entry name" value="START_lipid-bd_dom"/>
</dbReference>
<dbReference type="Proteomes" id="UP001162029">
    <property type="component" value="Unassembled WGS sequence"/>
</dbReference>
<name>A0AAV0U4A6_9STRA</name>
<protein>
    <recommendedName>
        <fullName evidence="1">START domain-containing protein</fullName>
    </recommendedName>
</protein>
<sequence>MWISKAFGEENIQILLDRHTGDDKVTTWEFVEDTEVVKIWRGVVKDCDWCPFRAARRIEANKHVIEQVLLDPNRTLELDEMMEGIETLRDMGESHHLAPPPDHEQGSVSHLWPGLPHIAPLEGYVRANNYISGYIIEEFKEADDKVYCVATLLAHADLAGHIPAAIINRLGTSSTVKVLEKLESIVTTKTDCH</sequence>
<feature type="domain" description="START" evidence="1">
    <location>
        <begin position="1"/>
        <end position="191"/>
    </location>
</feature>
<gene>
    <name evidence="2" type="ORF">PDE001_LOCUS4525</name>
</gene>
<evidence type="ECO:0000259" key="1">
    <source>
        <dbReference type="PROSITE" id="PS50848"/>
    </source>
</evidence>
<evidence type="ECO:0000313" key="3">
    <source>
        <dbReference type="Proteomes" id="UP001162029"/>
    </source>
</evidence>
<dbReference type="Pfam" id="PF01852">
    <property type="entry name" value="START"/>
    <property type="match status" value="1"/>
</dbReference>
<reference evidence="2" key="1">
    <citation type="submission" date="2022-12" db="EMBL/GenBank/DDBJ databases">
        <authorList>
            <person name="Webb A."/>
        </authorList>
    </citation>
    <scope>NUCLEOTIDE SEQUENCE</scope>
    <source>
        <strain evidence="2">Pd1</strain>
    </source>
</reference>
<dbReference type="EMBL" id="CANTFM010000818">
    <property type="protein sequence ID" value="CAI5730488.1"/>
    <property type="molecule type" value="Genomic_DNA"/>
</dbReference>
<dbReference type="PANTHER" id="PTHR19308">
    <property type="entry name" value="PHOSPHATIDYLCHOLINE TRANSFER PROTEIN"/>
    <property type="match status" value="1"/>
</dbReference>